<feature type="transmembrane region" description="Helical" evidence="1">
    <location>
        <begin position="394"/>
        <end position="413"/>
    </location>
</feature>
<keyword evidence="1" id="KW-0812">Transmembrane</keyword>
<feature type="transmembrane region" description="Helical" evidence="1">
    <location>
        <begin position="366"/>
        <end position="382"/>
    </location>
</feature>
<protein>
    <recommendedName>
        <fullName evidence="4">Glycosyltransferase RgtA/B/C/D-like domain-containing protein</fullName>
    </recommendedName>
</protein>
<feature type="transmembrane region" description="Helical" evidence="1">
    <location>
        <begin position="12"/>
        <end position="32"/>
    </location>
</feature>
<evidence type="ECO:0000256" key="1">
    <source>
        <dbReference type="SAM" id="Phobius"/>
    </source>
</evidence>
<feature type="transmembrane region" description="Helical" evidence="1">
    <location>
        <begin position="179"/>
        <end position="211"/>
    </location>
</feature>
<gene>
    <name evidence="2" type="ORF">BEH84_01051</name>
</gene>
<dbReference type="RefSeq" id="WP_069155989.1">
    <property type="nucleotide sequence ID" value="NZ_MCGI01000001.1"/>
</dbReference>
<feature type="transmembrane region" description="Helical" evidence="1">
    <location>
        <begin position="223"/>
        <end position="256"/>
    </location>
</feature>
<accession>A0A1E3AYQ5</accession>
<feature type="transmembrane region" description="Helical" evidence="1">
    <location>
        <begin position="268"/>
        <end position="287"/>
    </location>
</feature>
<dbReference type="GeneID" id="93299556"/>
<reference evidence="2 3" key="1">
    <citation type="submission" date="2016-07" db="EMBL/GenBank/DDBJ databases">
        <title>Characterization of isolates of Eisenbergiella tayi derived from blood cultures, using whole genome sequencing.</title>
        <authorList>
            <person name="Burdz T."/>
            <person name="Wiebe D."/>
            <person name="Huynh C."/>
            <person name="Bernard K."/>
        </authorList>
    </citation>
    <scope>NUCLEOTIDE SEQUENCE [LARGE SCALE GENOMIC DNA]</scope>
    <source>
        <strain evidence="2 3">NML 120489</strain>
    </source>
</reference>
<dbReference type="Proteomes" id="UP000095003">
    <property type="component" value="Unassembled WGS sequence"/>
</dbReference>
<feature type="transmembrane region" description="Helical" evidence="1">
    <location>
        <begin position="148"/>
        <end position="167"/>
    </location>
</feature>
<evidence type="ECO:0000313" key="2">
    <source>
        <dbReference type="EMBL" id="ODM13336.1"/>
    </source>
</evidence>
<evidence type="ECO:0000313" key="3">
    <source>
        <dbReference type="Proteomes" id="UP000095003"/>
    </source>
</evidence>
<keyword evidence="1" id="KW-1133">Transmembrane helix</keyword>
<feature type="transmembrane region" description="Helical" evidence="1">
    <location>
        <begin position="337"/>
        <end position="354"/>
    </location>
</feature>
<name>A0A1E3AYQ5_9FIRM</name>
<sequence length="420" mass="49728">MRKLLKIFYKMFLIMILGGGIGTFLLILVYCIPIERIFTNFSSGIEGMERDENWYRMIYDYDASTLDNYTQGLMLKAAATPLPQNGENIIQQTMRVYMLNDKSDIHGSKYIDYTWNGKQYSCDSYERYWHGYLIFLKPLLFLFPLHDIVFLNIVVQLFLVFAVITLLQRKNVCELQIPFVFLWIIGMQMTAMFNIDLSVCFYIYMLAIIILLKKNWYISRYYYYYFLVIGMCTSFFDFLTWPLVTLGIPLIVYMYITNHKNKVKTISFASICWGSGYLGLWCLKWGLSSVILQENVFSNAIAQLQLRSSSFINAEATEKILYIDVLVKNFSVFGKKVFILLFIVIAFWLLYKYISSGKKLVLKRMLPYILISFYPFLWYLFTKNHSYEHYWMTWRELLIPIFAMICGTLKSIYGEKQQLK</sequence>
<evidence type="ECO:0008006" key="4">
    <source>
        <dbReference type="Google" id="ProtNLM"/>
    </source>
</evidence>
<dbReference type="AlphaFoldDB" id="A0A1E3AYQ5"/>
<organism evidence="2 3">
    <name type="scientific">Eisenbergiella tayi</name>
    <dbReference type="NCBI Taxonomy" id="1432052"/>
    <lineage>
        <taxon>Bacteria</taxon>
        <taxon>Bacillati</taxon>
        <taxon>Bacillota</taxon>
        <taxon>Clostridia</taxon>
        <taxon>Lachnospirales</taxon>
        <taxon>Lachnospiraceae</taxon>
        <taxon>Eisenbergiella</taxon>
    </lineage>
</organism>
<comment type="caution">
    <text evidence="2">The sequence shown here is derived from an EMBL/GenBank/DDBJ whole genome shotgun (WGS) entry which is preliminary data.</text>
</comment>
<proteinExistence type="predicted"/>
<keyword evidence="1" id="KW-0472">Membrane</keyword>
<dbReference type="EMBL" id="MCGI01000001">
    <property type="protein sequence ID" value="ODM13336.1"/>
    <property type="molecule type" value="Genomic_DNA"/>
</dbReference>